<dbReference type="RefSeq" id="WP_061142056.1">
    <property type="nucleotide sequence ID" value="NZ_LNNH01000017.1"/>
</dbReference>
<reference evidence="2 3" key="1">
    <citation type="submission" date="2015-11" db="EMBL/GenBank/DDBJ databases">
        <title>Genome Sequence of Bacillus simplex strain VanAntwerpen2.</title>
        <authorList>
            <person name="Couger M.B."/>
        </authorList>
    </citation>
    <scope>NUCLEOTIDE SEQUENCE [LARGE SCALE GENOMIC DNA]</scope>
    <source>
        <strain evidence="2 3">VanAntwerpen02</strain>
    </source>
</reference>
<dbReference type="AlphaFoldDB" id="A0A125QS30"/>
<comment type="caution">
    <text evidence="2">The sequence shown here is derived from an EMBL/GenBank/DDBJ whole genome shotgun (WGS) entry which is preliminary data.</text>
</comment>
<keyword evidence="1" id="KW-1133">Transmembrane helix</keyword>
<feature type="transmembrane region" description="Helical" evidence="1">
    <location>
        <begin position="12"/>
        <end position="32"/>
    </location>
</feature>
<name>A0A125QS30_9BACI</name>
<evidence type="ECO:0000313" key="2">
    <source>
        <dbReference type="EMBL" id="KWW20430.1"/>
    </source>
</evidence>
<proteinExistence type="predicted"/>
<feature type="transmembrane region" description="Helical" evidence="1">
    <location>
        <begin position="163"/>
        <end position="179"/>
    </location>
</feature>
<feature type="transmembrane region" description="Helical" evidence="1">
    <location>
        <begin position="210"/>
        <end position="231"/>
    </location>
</feature>
<accession>A0A125QS30</accession>
<evidence type="ECO:0000256" key="1">
    <source>
        <dbReference type="SAM" id="Phobius"/>
    </source>
</evidence>
<feature type="transmembrane region" description="Helical" evidence="1">
    <location>
        <begin position="95"/>
        <end position="121"/>
    </location>
</feature>
<dbReference type="NCBIfam" id="NF035952">
    <property type="entry name" value="WxPxxD_TM"/>
    <property type="match status" value="1"/>
</dbReference>
<dbReference type="Proteomes" id="UP000064189">
    <property type="component" value="Unassembled WGS sequence"/>
</dbReference>
<sequence>MKSNQKKVYVSLLLCFLFGCLWMTYNIHYLKIKQLDPAYPLIIDVSGSVEGYLSVKNLLITYMIPLLLFYRFFIEDEHPHRIVRFTSRIDLYRRRTIQVFISSFIFAFSILLIHFAAVFLFDRFHFVSSDFWKLTLLNLALLTCIYFSIGLLYYFIFDYSNSIMAMAATFCICFFLYVMKSQLNLAWGPASDANVIDPFLSSGMTGYQSLILLGKEVSLSLVMALLGLFAIEEKDFLVGVSDD</sequence>
<feature type="transmembrane region" description="Helical" evidence="1">
    <location>
        <begin position="52"/>
        <end position="74"/>
    </location>
</feature>
<protein>
    <recommendedName>
        <fullName evidence="4">ABC-2 family transporter protein</fullName>
    </recommendedName>
</protein>
<gene>
    <name evidence="2" type="ORF">AS888_18875</name>
</gene>
<keyword evidence="3" id="KW-1185">Reference proteome</keyword>
<keyword evidence="1" id="KW-0472">Membrane</keyword>
<dbReference type="PROSITE" id="PS51257">
    <property type="entry name" value="PROKAR_LIPOPROTEIN"/>
    <property type="match status" value="1"/>
</dbReference>
<evidence type="ECO:0008006" key="4">
    <source>
        <dbReference type="Google" id="ProtNLM"/>
    </source>
</evidence>
<keyword evidence="1" id="KW-0812">Transmembrane</keyword>
<organism evidence="2 3">
    <name type="scientific">Peribacillus simplex</name>
    <dbReference type="NCBI Taxonomy" id="1478"/>
    <lineage>
        <taxon>Bacteria</taxon>
        <taxon>Bacillati</taxon>
        <taxon>Bacillota</taxon>
        <taxon>Bacilli</taxon>
        <taxon>Bacillales</taxon>
        <taxon>Bacillaceae</taxon>
        <taxon>Peribacillus</taxon>
    </lineage>
</organism>
<feature type="transmembrane region" description="Helical" evidence="1">
    <location>
        <begin position="136"/>
        <end position="156"/>
    </location>
</feature>
<dbReference type="EMBL" id="LNNH01000017">
    <property type="protein sequence ID" value="KWW20430.1"/>
    <property type="molecule type" value="Genomic_DNA"/>
</dbReference>
<evidence type="ECO:0000313" key="3">
    <source>
        <dbReference type="Proteomes" id="UP000064189"/>
    </source>
</evidence>